<feature type="domain" description="NADH:quinone oxidoreductase/Mrp antiporter transmembrane" evidence="9">
    <location>
        <begin position="127"/>
        <end position="414"/>
    </location>
</feature>
<comment type="subcellular location">
    <subcellularLocation>
        <location evidence="1">Cell membrane</location>
        <topology evidence="1">Multi-pass membrane protein</topology>
    </subcellularLocation>
    <subcellularLocation>
        <location evidence="7">Membrane</location>
        <topology evidence="7">Multi-pass membrane protein</topology>
    </subcellularLocation>
</comment>
<reference evidence="10 11" key="1">
    <citation type="submission" date="2015-01" db="EMBL/GenBank/DDBJ databases">
        <title>Draft genome of Vibrio mytili type strain CAIM 528.</title>
        <authorList>
            <person name="Gonzalez-Castillo A."/>
            <person name="Gomez-Gil B."/>
            <person name="Enciso-Ibarra J."/>
        </authorList>
    </citation>
    <scope>NUCLEOTIDE SEQUENCE [LARGE SCALE GENOMIC DNA]</scope>
    <source>
        <strain evidence="10 11">CAIM 528</strain>
    </source>
</reference>
<dbReference type="GO" id="GO:0016491">
    <property type="term" value="F:oxidoreductase activity"/>
    <property type="evidence" value="ECO:0007669"/>
    <property type="project" value="UniProtKB-KW"/>
</dbReference>
<evidence type="ECO:0000256" key="4">
    <source>
        <dbReference type="ARBA" id="ARBA00022989"/>
    </source>
</evidence>
<dbReference type="Proteomes" id="UP000031977">
    <property type="component" value="Unassembled WGS sequence"/>
</dbReference>
<proteinExistence type="predicted"/>
<evidence type="ECO:0000313" key="11">
    <source>
        <dbReference type="Proteomes" id="UP000031977"/>
    </source>
</evidence>
<dbReference type="STRING" id="50718.SU60_04820"/>
<keyword evidence="11" id="KW-1185">Reference proteome</keyword>
<evidence type="ECO:0000313" key="10">
    <source>
        <dbReference type="EMBL" id="KIN11850.1"/>
    </source>
</evidence>
<feature type="transmembrane region" description="Helical" evidence="8">
    <location>
        <begin position="239"/>
        <end position="261"/>
    </location>
</feature>
<feature type="transmembrane region" description="Helical" evidence="8">
    <location>
        <begin position="131"/>
        <end position="149"/>
    </location>
</feature>
<evidence type="ECO:0000259" key="9">
    <source>
        <dbReference type="Pfam" id="PF00361"/>
    </source>
</evidence>
<feature type="transmembrane region" description="Helical" evidence="8">
    <location>
        <begin position="205"/>
        <end position="227"/>
    </location>
</feature>
<dbReference type="EMBL" id="JXOK01000010">
    <property type="protein sequence ID" value="KIN11850.1"/>
    <property type="molecule type" value="Genomic_DNA"/>
</dbReference>
<name>A0A0C3IA23_9VIBR</name>
<evidence type="ECO:0000256" key="7">
    <source>
        <dbReference type="RuleBase" id="RU000320"/>
    </source>
</evidence>
<feature type="transmembrane region" description="Helical" evidence="8">
    <location>
        <begin position="76"/>
        <end position="95"/>
    </location>
</feature>
<evidence type="ECO:0000256" key="3">
    <source>
        <dbReference type="ARBA" id="ARBA00022692"/>
    </source>
</evidence>
<dbReference type="InterPro" id="IPR001750">
    <property type="entry name" value="ND/Mrp_TM"/>
</dbReference>
<keyword evidence="2" id="KW-1003">Cell membrane</keyword>
<evidence type="ECO:0000256" key="1">
    <source>
        <dbReference type="ARBA" id="ARBA00004651"/>
    </source>
</evidence>
<feature type="transmembrane region" description="Helical" evidence="8">
    <location>
        <begin position="622"/>
        <end position="642"/>
    </location>
</feature>
<keyword evidence="3 7" id="KW-0812">Transmembrane</keyword>
<feature type="transmembrane region" description="Helical" evidence="8">
    <location>
        <begin position="161"/>
        <end position="185"/>
    </location>
</feature>
<dbReference type="PANTHER" id="PTHR42682:SF3">
    <property type="entry name" value="FORMATE HYDROGENLYASE SUBUNIT 3-RELATED"/>
    <property type="match status" value="1"/>
</dbReference>
<feature type="transmembrane region" description="Helical" evidence="8">
    <location>
        <begin position="425"/>
        <end position="446"/>
    </location>
</feature>
<feature type="transmembrane region" description="Helical" evidence="8">
    <location>
        <begin position="267"/>
        <end position="289"/>
    </location>
</feature>
<feature type="transmembrane region" description="Helical" evidence="8">
    <location>
        <begin position="107"/>
        <end position="125"/>
    </location>
</feature>
<accession>A0A0C3IA23</accession>
<dbReference type="RefSeq" id="WP_041154577.1">
    <property type="nucleotide sequence ID" value="NZ_CBCRVP010000003.1"/>
</dbReference>
<protein>
    <submittedName>
        <fullName evidence="10">Hydrogenase 4 subunit B</fullName>
    </submittedName>
</protein>
<feature type="transmembrane region" description="Helical" evidence="8">
    <location>
        <begin position="467"/>
        <end position="490"/>
    </location>
</feature>
<sequence length="643" mass="69242">MNPLVLTALSLCGYIAAAFVAMFSRNHERENLRLSSVISMFAGILSLISAVAVIVHPMGHTLEFSLFYDVFVLDKLSALLLLVIAIVSIAAAGYAMNYLDEYLGKGAGSITVLFNLFAGAMTALVAANQAIAFLIIVEIISISSFALVIQGNTAAHRKAGLHYLVMDHVANVFIVATFAILAYHANSLMFSDWIATPPQGELASLTFVLALIGFGIKSAGIFFHEWLPKAYPLAPSHCATLMSCVMVKLGVYGLLKVAIVFLGATQWWWGLVVLIFGALSSVLGVMFALAEHNIKQLLAYHSVENIGIILMGVGVSMMGIATDHMVIAVLGLLGALYHLLNHAVFKGLLCLGSGSLVYRLHTKDMEKMGGLAKRMPKTALTFLIGSMAISALPPLNGFVSEWFIYQSLFSISQTGSVAHLIFGPFGAVMLALTGALACMCFVKVYGICFGGAPKSEVAESATEVGNAMVNATIGLSVLCVVLGIASPWIAPYIADIASATLQTGEVTVAQGMSLFPASNMQALLSTPLILCALTLLLLVPTAILAFHKRERLANRQQGDPWACGYQYEQKMTVSAGGITQPMRHMFRYIYQSRPNRTLTERFLRSQPTVGEEISRGVYRRTMVFWIGLVVLCTIFFPLISGVI</sequence>
<evidence type="ECO:0000256" key="6">
    <source>
        <dbReference type="ARBA" id="ARBA00023136"/>
    </source>
</evidence>
<feature type="transmembrane region" description="Helical" evidence="8">
    <location>
        <begin position="379"/>
        <end position="405"/>
    </location>
</feature>
<feature type="transmembrane region" description="Helical" evidence="8">
    <location>
        <begin position="6"/>
        <end position="24"/>
    </location>
</feature>
<evidence type="ECO:0000256" key="5">
    <source>
        <dbReference type="ARBA" id="ARBA00023002"/>
    </source>
</evidence>
<feature type="transmembrane region" description="Helical" evidence="8">
    <location>
        <begin position="339"/>
        <end position="358"/>
    </location>
</feature>
<feature type="transmembrane region" description="Helical" evidence="8">
    <location>
        <begin position="309"/>
        <end position="333"/>
    </location>
</feature>
<feature type="transmembrane region" description="Helical" evidence="8">
    <location>
        <begin position="36"/>
        <end position="56"/>
    </location>
</feature>
<dbReference type="PRINTS" id="PR01434">
    <property type="entry name" value="NADHDHGNASE5"/>
</dbReference>
<feature type="transmembrane region" description="Helical" evidence="8">
    <location>
        <begin position="522"/>
        <end position="546"/>
    </location>
</feature>
<dbReference type="PANTHER" id="PTHR42682">
    <property type="entry name" value="HYDROGENASE-4 COMPONENT F"/>
    <property type="match status" value="1"/>
</dbReference>
<organism evidence="10 11">
    <name type="scientific">Vibrio mytili</name>
    <dbReference type="NCBI Taxonomy" id="50718"/>
    <lineage>
        <taxon>Bacteria</taxon>
        <taxon>Pseudomonadati</taxon>
        <taxon>Pseudomonadota</taxon>
        <taxon>Gammaproteobacteria</taxon>
        <taxon>Vibrionales</taxon>
        <taxon>Vibrionaceae</taxon>
        <taxon>Vibrio</taxon>
    </lineage>
</organism>
<keyword evidence="5" id="KW-0560">Oxidoreductase</keyword>
<comment type="caution">
    <text evidence="10">The sequence shown here is derived from an EMBL/GenBank/DDBJ whole genome shotgun (WGS) entry which is preliminary data.</text>
</comment>
<evidence type="ECO:0000256" key="2">
    <source>
        <dbReference type="ARBA" id="ARBA00022475"/>
    </source>
</evidence>
<dbReference type="GO" id="GO:0005886">
    <property type="term" value="C:plasma membrane"/>
    <property type="evidence" value="ECO:0007669"/>
    <property type="project" value="UniProtKB-SubCell"/>
</dbReference>
<dbReference type="Pfam" id="PF00361">
    <property type="entry name" value="Proton_antipo_M"/>
    <property type="match status" value="1"/>
</dbReference>
<dbReference type="InterPro" id="IPR052175">
    <property type="entry name" value="ComplexI-like_HydComp"/>
</dbReference>
<gene>
    <name evidence="10" type="ORF">SU60_04820</name>
</gene>
<dbReference type="AlphaFoldDB" id="A0A0C3IA23"/>
<evidence type="ECO:0000256" key="8">
    <source>
        <dbReference type="SAM" id="Phobius"/>
    </source>
</evidence>
<keyword evidence="4 8" id="KW-1133">Transmembrane helix</keyword>
<dbReference type="OrthoDB" id="9768329at2"/>
<keyword evidence="6 8" id="KW-0472">Membrane</keyword>